<dbReference type="Pfam" id="PF06458">
    <property type="entry name" value="MucBP"/>
    <property type="match status" value="1"/>
</dbReference>
<feature type="compositionally biased region" description="Low complexity" evidence="2">
    <location>
        <begin position="375"/>
        <end position="388"/>
    </location>
</feature>
<gene>
    <name evidence="5" type="ORF">FD12_GL002435</name>
</gene>
<keyword evidence="6" id="KW-1185">Reference proteome</keyword>
<evidence type="ECO:0000313" key="5">
    <source>
        <dbReference type="EMBL" id="KRL16919.1"/>
    </source>
</evidence>
<dbReference type="EMBL" id="AZEI01000049">
    <property type="protein sequence ID" value="KRL16919.1"/>
    <property type="molecule type" value="Genomic_DNA"/>
</dbReference>
<dbReference type="InterPro" id="IPR009459">
    <property type="entry name" value="MucBP_dom"/>
</dbReference>
<evidence type="ECO:0000256" key="1">
    <source>
        <dbReference type="ARBA" id="ARBA00022737"/>
    </source>
</evidence>
<feature type="region of interest" description="Disordered" evidence="2">
    <location>
        <begin position="344"/>
        <end position="388"/>
    </location>
</feature>
<evidence type="ECO:0000259" key="3">
    <source>
        <dbReference type="Pfam" id="PF06458"/>
    </source>
</evidence>
<name>A0ABR5PDR9_9LACO</name>
<dbReference type="Gene3D" id="3.10.20.320">
    <property type="entry name" value="Putative peptidoglycan bound protein (lpxtg motif)"/>
    <property type="match status" value="1"/>
</dbReference>
<accession>A0ABR5PDR9</accession>
<feature type="domain" description="MucBP" evidence="3">
    <location>
        <begin position="284"/>
        <end position="344"/>
    </location>
</feature>
<feature type="domain" description="DUF5776" evidence="4">
    <location>
        <begin position="481"/>
        <end position="549"/>
    </location>
</feature>
<evidence type="ECO:0000313" key="6">
    <source>
        <dbReference type="Proteomes" id="UP000051977"/>
    </source>
</evidence>
<comment type="caution">
    <text evidence="5">The sequence shown here is derived from an EMBL/GenBank/DDBJ whole genome shotgun (WGS) entry which is preliminary data.</text>
</comment>
<dbReference type="InterPro" id="IPR044081">
    <property type="entry name" value="DUF5776"/>
</dbReference>
<dbReference type="Pfam" id="PF19087">
    <property type="entry name" value="DUF5776"/>
    <property type="match status" value="1"/>
</dbReference>
<organism evidence="5 6">
    <name type="scientific">Lentilactobacillus rapi DSM 19907 = JCM 15042</name>
    <dbReference type="NCBI Taxonomy" id="1423795"/>
    <lineage>
        <taxon>Bacteria</taxon>
        <taxon>Bacillati</taxon>
        <taxon>Bacillota</taxon>
        <taxon>Bacilli</taxon>
        <taxon>Lactobacillales</taxon>
        <taxon>Lactobacillaceae</taxon>
        <taxon>Lentilactobacillus</taxon>
    </lineage>
</organism>
<protein>
    <recommendedName>
        <fullName evidence="7">DUF5776 domain-containing protein</fullName>
    </recommendedName>
</protein>
<keyword evidence="1" id="KW-0677">Repeat</keyword>
<evidence type="ECO:0000256" key="2">
    <source>
        <dbReference type="SAM" id="MobiDB-lite"/>
    </source>
</evidence>
<evidence type="ECO:0008006" key="7">
    <source>
        <dbReference type="Google" id="ProtNLM"/>
    </source>
</evidence>
<proteinExistence type="predicted"/>
<reference evidence="5 6" key="1">
    <citation type="journal article" date="2015" name="Genome Announc.">
        <title>Expanding the biotechnology potential of lactobacilli through comparative genomics of 213 strains and associated genera.</title>
        <authorList>
            <person name="Sun Z."/>
            <person name="Harris H.M."/>
            <person name="McCann A."/>
            <person name="Guo C."/>
            <person name="Argimon S."/>
            <person name="Zhang W."/>
            <person name="Yang X."/>
            <person name="Jeffery I.B."/>
            <person name="Cooney J.C."/>
            <person name="Kagawa T.F."/>
            <person name="Liu W."/>
            <person name="Song Y."/>
            <person name="Salvetti E."/>
            <person name="Wrobel A."/>
            <person name="Rasinkangas P."/>
            <person name="Parkhill J."/>
            <person name="Rea M.C."/>
            <person name="O'Sullivan O."/>
            <person name="Ritari J."/>
            <person name="Douillard F.P."/>
            <person name="Paul Ross R."/>
            <person name="Yang R."/>
            <person name="Briner A.E."/>
            <person name="Felis G.E."/>
            <person name="de Vos W.M."/>
            <person name="Barrangou R."/>
            <person name="Klaenhammer T.R."/>
            <person name="Caufield P.W."/>
            <person name="Cui Y."/>
            <person name="Zhang H."/>
            <person name="O'Toole P.W."/>
        </authorList>
    </citation>
    <scope>NUCLEOTIDE SEQUENCE [LARGE SCALE GENOMIC DNA]</scope>
    <source>
        <strain evidence="5 6">DSM 19907</strain>
    </source>
</reference>
<sequence length="554" mass="61984">MFSNLARTVRLVVAVIAATIFGGLLMNSTTVRAAGPDKVTYILHAIDIYGNPIEAPFNGKEMVDTNLKKADVDVTPFVTRTLAEGRYVLSGYYGDDKDRQQMMDYNDFVRHPDWTESRLKAIEVYGRQSNSTAEVINTYFVYRDTQSKEPAQITIPDEAQKREPGKVKLFFTDVNGNEILDPIVYTGKPPYERLKPRFKMNMTNKEGTYRYYYRAVVARYADGGGTYIYSNQKVFANMMANVSDIVQQSILQVDYIYGVAVGEFEEGSTMTFVFEPLGPVQYNLTIEYVDENGKPIAGHPAQTKQVNVGAYTEEAPEIAGYTVTGDKTITGKLTNDATITFKYKKTVTPPNPGPTPGGDSNTNGNQTPTNPVKPTPEVTAPTTETAEQPAKVPNYAAKEGAAVYAVNHIYMYKNATFKKSQRIANYPKAKRINRPMFVVTDYARSNGGALRYEVRDVNHKSKTVGKTGYITANRKFVVRVYYSTMPKNKQVTVIAKKGVNAYKNANLTKKVKHYKTGTQLKVKKLVKHNLTTRYQLTNGNYVTANKKLIIQGNY</sequence>
<evidence type="ECO:0000259" key="4">
    <source>
        <dbReference type="Pfam" id="PF19087"/>
    </source>
</evidence>
<dbReference type="Proteomes" id="UP000051977">
    <property type="component" value="Unassembled WGS sequence"/>
</dbReference>